<evidence type="ECO:0000256" key="1">
    <source>
        <dbReference type="SAM" id="MobiDB-lite"/>
    </source>
</evidence>
<dbReference type="InterPro" id="IPR014121">
    <property type="entry name" value="TraN_Ftype"/>
</dbReference>
<geneLocation type="plasmid" evidence="2 3">
    <name>pMBL6842</name>
</geneLocation>
<proteinExistence type="predicted"/>
<keyword evidence="2" id="KW-0614">Plasmid</keyword>
<accession>A0A0U3GST4</accession>
<dbReference type="EMBL" id="CP013613">
    <property type="protein sequence ID" value="ALU46123.1"/>
    <property type="molecule type" value="Genomic_DNA"/>
</dbReference>
<evidence type="ECO:0008006" key="4">
    <source>
        <dbReference type="Google" id="ProtNLM"/>
    </source>
</evidence>
<dbReference type="AlphaFoldDB" id="A0A0U3GST4"/>
<feature type="region of interest" description="Disordered" evidence="1">
    <location>
        <begin position="983"/>
        <end position="1022"/>
    </location>
</feature>
<dbReference type="Pfam" id="PF06986">
    <property type="entry name" value="F_T4SS_TraN"/>
    <property type="match status" value="2"/>
</dbReference>
<gene>
    <name evidence="2" type="ORF">AT705_24485</name>
</gene>
<evidence type="ECO:0000313" key="3">
    <source>
        <dbReference type="Proteomes" id="UP000069015"/>
    </source>
</evidence>
<organism evidence="2 3">
    <name type="scientific">Pseudoalteromonas rubra</name>
    <dbReference type="NCBI Taxonomy" id="43658"/>
    <lineage>
        <taxon>Bacteria</taxon>
        <taxon>Pseudomonadati</taxon>
        <taxon>Pseudomonadota</taxon>
        <taxon>Gammaproteobacteria</taxon>
        <taxon>Alteromonadales</taxon>
        <taxon>Pseudoalteromonadaceae</taxon>
        <taxon>Pseudoalteromonas</taxon>
    </lineage>
</organism>
<feature type="compositionally biased region" description="Polar residues" evidence="1">
    <location>
        <begin position="987"/>
        <end position="1001"/>
    </location>
</feature>
<protein>
    <recommendedName>
        <fullName evidence="4">Conjugal transfer protein TraN</fullName>
    </recommendedName>
</protein>
<feature type="compositionally biased region" description="Basic and acidic residues" evidence="1">
    <location>
        <begin position="1003"/>
        <end position="1022"/>
    </location>
</feature>
<dbReference type="RefSeq" id="WP_058798958.1">
    <property type="nucleotide sequence ID" value="NZ_CP013613.1"/>
</dbReference>
<name>A0A0U3GST4_9GAMM</name>
<evidence type="ECO:0000313" key="2">
    <source>
        <dbReference type="EMBL" id="ALU46123.1"/>
    </source>
</evidence>
<dbReference type="KEGG" id="prr:AT705_24485"/>
<sequence>MNVFLRTFLNGLVITTILGNANALTIAALVAYSLPAVAATEQDARLKSLQQKHDLQNPYRDTRRDNRSYEVIPRGSKDMTDELTQAINNAQGRSKVLTITPNTSATAEEGVKAARVIGKTVTMPGMDPTSNQTQLQLSSKGTVELYRDPETGQLSYRQRDDLDGSEMQSVSMAQSEVFSTEIEHSRTDWEGEGAYGDEDALFEAGRGANARLRDSSNQTGEGVAYRTLLQGAERGAQAEEPAAVLNPSFQALGAVDSTGGGFLTACSTQTVSNSSSLYKEQLEQRFCQRMATENPFQCEVEREYNSPKLVANYSGDVSIVSCGLDCVEVTMNPGKKNQDIYQGGSCTVFTESGEIAFNAALQVDRVTLLDSSFDDHGVININGTTAWSVIDGVYGASSTWRGSCERKQNFESTTHQGKLDEVIKQKFAEHNGKINLDMLTRVSGGGGGYIKFRVYLSDPNGPLGFTYQQFPEGCYDQLTAADRQQKPLTGMRPVDTDPQTGELIGGHCTFDGYSATDIHTDNLPQDVIDGFAPWYSGDTGKVTWRVNLDGYTCDPFGGEKHCVAVELQDGSVAQVCKTWEELQQSGGTCGPYEARSECEVIATECTDGFSDLNWDYCFNETVTYECDEGYNVGFEYDTTSSSCDSMLPCAGGDCDWGEKERNSRFVEAAAMGNVMQQIPGETTCDVPGDVSTCRVFEGDRQYCSWATASDWGNDCCEAPDGIDFLDYLNMTQLMLKFENQQLGGVYSTPVKETIDGAWTAVSDTVTNSNAWQSVSSYFTSATETITGNVATSVPASAGADAAVATAGEAGFGPMAQWVSQQIYDALPAELGNMIFTTTAAETGGNNVVQGFSPAVEGAVNFIGTVMFWYSMYQLAQLIGSLLTACDDTDNDTALKLEMRQCYAVDDNYCGKKSLGLCIMKRQDYCCYPSMLSRIIMEQAHVLLNKDMSECQGLNHEELSTLDFSRIDLSEWIATMVEANLIPEASPESLSGSGRMDNSTLRETPAERTRGRTEGAAEGARRNREAVKAPLDCSVYPRPPVCDFGFDLTDGKQD</sequence>
<dbReference type="Proteomes" id="UP000069015">
    <property type="component" value="Plasmid pMBL6842"/>
</dbReference>
<reference evidence="2 3" key="1">
    <citation type="submission" date="2015-12" db="EMBL/GenBank/DDBJ databases">
        <title>Complete genome sequence of Pseudoalteromonas rubra SCSIO 6842, harboring a conjugative plasmid.</title>
        <authorList>
            <person name="Li B."/>
            <person name="Wang X."/>
        </authorList>
    </citation>
    <scope>NUCLEOTIDE SEQUENCE [LARGE SCALE GENOMIC DNA]</scope>
    <source>
        <strain evidence="2 3">SCSIO 6842</strain>
        <plasmid evidence="3">Plasmid pMBL6842</plasmid>
    </source>
</reference>